<dbReference type="AlphaFoldDB" id="A0A3B1D4J5"/>
<reference evidence="1" key="1">
    <citation type="submission" date="2018-06" db="EMBL/GenBank/DDBJ databases">
        <authorList>
            <person name="Zhirakovskaya E."/>
        </authorList>
    </citation>
    <scope>NUCLEOTIDE SEQUENCE</scope>
</reference>
<accession>A0A3B1D4J5</accession>
<evidence type="ECO:0000313" key="1">
    <source>
        <dbReference type="EMBL" id="VAX33681.1"/>
    </source>
</evidence>
<organism evidence="1">
    <name type="scientific">hydrothermal vent metagenome</name>
    <dbReference type="NCBI Taxonomy" id="652676"/>
    <lineage>
        <taxon>unclassified sequences</taxon>
        <taxon>metagenomes</taxon>
        <taxon>ecological metagenomes</taxon>
    </lineage>
</organism>
<sequence length="203" mass="23187">MIKMSIYSALLSAFLFIFTPQQVLADYIADQFVTISQGEIGANPRIFSAKIYSQKKKLRMEVVIAGRRSINISRGDREQPISWDLMPDEKMYTESHHLGSPGDFTSESKQDYEKVFLAKEPVAGIMTNKFKLSWKESDGSRRSGLVWEAIEFDNAPIRQEFFSNNQHLLLQLANVKVQKLDPTLFEIPEGYKKISVPKKPPNP</sequence>
<evidence type="ECO:0008006" key="2">
    <source>
        <dbReference type="Google" id="ProtNLM"/>
    </source>
</evidence>
<gene>
    <name evidence="1" type="ORF">MNBD_NITROSPIRAE01-2219</name>
</gene>
<dbReference type="EMBL" id="UOGF01000117">
    <property type="protein sequence ID" value="VAX33681.1"/>
    <property type="molecule type" value="Genomic_DNA"/>
</dbReference>
<proteinExistence type="predicted"/>
<protein>
    <recommendedName>
        <fullName evidence="2">DUF4412 domain-containing protein</fullName>
    </recommendedName>
</protein>
<name>A0A3B1D4J5_9ZZZZ</name>